<evidence type="ECO:0000313" key="3">
    <source>
        <dbReference type="EMBL" id="VAW05608.1"/>
    </source>
</evidence>
<dbReference type="Gene3D" id="1.25.40.10">
    <property type="entry name" value="Tetratricopeptide repeat domain"/>
    <property type="match status" value="1"/>
</dbReference>
<sequence length="657" mass="70693">MAQSQSSLKESPSLQNALRRIARNSNDSSALADAGLAALALGDTRAAIGFLAKADQLYPRSGRVKAGLGRALLAEENPFGAIRYFNQAVANGVPMRDIAMDRGLAYDLIGRNADAQKDYELALRYDQSDALLNRYAISLGISGDLAAAEARLNPLLQKSDRDAWRHRAFILAMNGKKKDANQIARQTMQRNLAKAIIPFFDRMPKLTAAQKAAAVHYGHFPASENIGVDVASVRYAAQNSVRGGSGADAGLIPLGQPLGDNVKKPRVLAMPDISPRRRPGASRVARASNRQVVRRPSNGRVPLGMSRLPVPTSARPLVKPVVSRLSKPVSDGKGNSRKQESNAITGKPAASPINKPVNSTAPRPLPVKTPFERTTEKTVLAKAEPATVKPKDAPQEKQARSPGFETALGVGNIAKPPKIAAASARPIPPTTQDRPIVKSPDPLISLSVRRQVAIGNIPPSSMASDKKSSTLANKPGPKPVKQDPINRVSFDLAKSIPSSAPPVQTAQGKPVRRPLSEIIGSIDIPDEERTPVIVPVDLASITPAKPAPKVEKQKAEPKPEPQKAEPARPKRYWVQVATGSNMSALKHDFRQMKKKNAKLFGEMQGWTSPWGKTRRMVIGPFDDLSSAKKFDSAYRKNGGDSFAWVSKAGTEVNKLTK</sequence>
<dbReference type="SUPFAM" id="SSF48452">
    <property type="entry name" value="TPR-like"/>
    <property type="match status" value="1"/>
</dbReference>
<feature type="compositionally biased region" description="Basic and acidic residues" evidence="1">
    <location>
        <begin position="389"/>
        <end position="399"/>
    </location>
</feature>
<dbReference type="InterPro" id="IPR036680">
    <property type="entry name" value="SPOR-like_sf"/>
</dbReference>
<gene>
    <name evidence="3" type="ORF">MNBD_ALPHA04-139</name>
</gene>
<evidence type="ECO:0000256" key="1">
    <source>
        <dbReference type="SAM" id="MobiDB-lite"/>
    </source>
</evidence>
<dbReference type="PROSITE" id="PS51724">
    <property type="entry name" value="SPOR"/>
    <property type="match status" value="1"/>
</dbReference>
<dbReference type="Pfam" id="PF05036">
    <property type="entry name" value="SPOR"/>
    <property type="match status" value="1"/>
</dbReference>
<proteinExistence type="predicted"/>
<dbReference type="InterPro" id="IPR011990">
    <property type="entry name" value="TPR-like_helical_dom_sf"/>
</dbReference>
<feature type="region of interest" description="Disordered" evidence="1">
    <location>
        <begin position="455"/>
        <end position="484"/>
    </location>
</feature>
<feature type="domain" description="SPOR" evidence="2">
    <location>
        <begin position="566"/>
        <end position="647"/>
    </location>
</feature>
<evidence type="ECO:0000259" key="2">
    <source>
        <dbReference type="PROSITE" id="PS51724"/>
    </source>
</evidence>
<dbReference type="AlphaFoldDB" id="A0A3B0SJP5"/>
<feature type="region of interest" description="Disordered" evidence="1">
    <location>
        <begin position="543"/>
        <end position="570"/>
    </location>
</feature>
<dbReference type="SUPFAM" id="SSF110997">
    <property type="entry name" value="Sporulation related repeat"/>
    <property type="match status" value="1"/>
</dbReference>
<accession>A0A3B0SJP5</accession>
<feature type="compositionally biased region" description="Basic and acidic residues" evidence="1">
    <location>
        <begin position="548"/>
        <end position="568"/>
    </location>
</feature>
<feature type="region of interest" description="Disordered" evidence="1">
    <location>
        <begin position="272"/>
        <end position="402"/>
    </location>
</feature>
<protein>
    <submittedName>
        <fullName evidence="3">Flp pilus assembly protein TadD, contains TPR repeat</fullName>
    </submittedName>
</protein>
<dbReference type="InterPro" id="IPR007730">
    <property type="entry name" value="SPOR-like_dom"/>
</dbReference>
<name>A0A3B0SJP5_9ZZZZ</name>
<reference evidence="3" key="1">
    <citation type="submission" date="2018-06" db="EMBL/GenBank/DDBJ databases">
        <authorList>
            <person name="Zhirakovskaya E."/>
        </authorList>
    </citation>
    <scope>NUCLEOTIDE SEQUENCE</scope>
</reference>
<organism evidence="3">
    <name type="scientific">hydrothermal vent metagenome</name>
    <dbReference type="NCBI Taxonomy" id="652676"/>
    <lineage>
        <taxon>unclassified sequences</taxon>
        <taxon>metagenomes</taxon>
        <taxon>ecological metagenomes</taxon>
    </lineage>
</organism>
<dbReference type="EMBL" id="UOEF01000442">
    <property type="protein sequence ID" value="VAW05608.1"/>
    <property type="molecule type" value="Genomic_DNA"/>
</dbReference>
<dbReference type="GO" id="GO:0042834">
    <property type="term" value="F:peptidoglycan binding"/>
    <property type="evidence" value="ECO:0007669"/>
    <property type="project" value="InterPro"/>
</dbReference>
<feature type="region of interest" description="Disordered" evidence="1">
    <location>
        <begin position="420"/>
        <end position="443"/>
    </location>
</feature>